<dbReference type="Proteomes" id="UP000481858">
    <property type="component" value="Unassembled WGS sequence"/>
</dbReference>
<proteinExistence type="predicted"/>
<feature type="chain" id="PRO_5028955430" evidence="1">
    <location>
        <begin position="23"/>
        <end position="233"/>
    </location>
</feature>
<gene>
    <name evidence="2" type="ORF">GQX73_g7589</name>
</gene>
<keyword evidence="1" id="KW-0732">Signal</keyword>
<comment type="caution">
    <text evidence="2">The sequence shown here is derived from an EMBL/GenBank/DDBJ whole genome shotgun (WGS) entry which is preliminary data.</text>
</comment>
<name>A0A7C8IKL7_9PEZI</name>
<evidence type="ECO:0000313" key="3">
    <source>
        <dbReference type="Proteomes" id="UP000481858"/>
    </source>
</evidence>
<dbReference type="EMBL" id="WUBL01000100">
    <property type="protein sequence ID" value="KAF2966001.1"/>
    <property type="molecule type" value="Genomic_DNA"/>
</dbReference>
<dbReference type="InParanoid" id="A0A7C8IKL7"/>
<accession>A0A7C8IKL7</accession>
<dbReference type="AlphaFoldDB" id="A0A7C8IKL7"/>
<evidence type="ECO:0000256" key="1">
    <source>
        <dbReference type="SAM" id="SignalP"/>
    </source>
</evidence>
<feature type="signal peptide" evidence="1">
    <location>
        <begin position="1"/>
        <end position="22"/>
    </location>
</feature>
<keyword evidence="3" id="KW-1185">Reference proteome</keyword>
<evidence type="ECO:0000313" key="2">
    <source>
        <dbReference type="EMBL" id="KAF2966001.1"/>
    </source>
</evidence>
<organism evidence="2 3">
    <name type="scientific">Xylaria multiplex</name>
    <dbReference type="NCBI Taxonomy" id="323545"/>
    <lineage>
        <taxon>Eukaryota</taxon>
        <taxon>Fungi</taxon>
        <taxon>Dikarya</taxon>
        <taxon>Ascomycota</taxon>
        <taxon>Pezizomycotina</taxon>
        <taxon>Sordariomycetes</taxon>
        <taxon>Xylariomycetidae</taxon>
        <taxon>Xylariales</taxon>
        <taxon>Xylariaceae</taxon>
        <taxon>Xylaria</taxon>
    </lineage>
</organism>
<reference evidence="2 3" key="1">
    <citation type="submission" date="2019-12" db="EMBL/GenBank/DDBJ databases">
        <title>Draft genome sequence of the ascomycete Xylaria multiplex DSM 110363.</title>
        <authorList>
            <person name="Buettner E."/>
            <person name="Kellner H."/>
        </authorList>
    </citation>
    <scope>NUCLEOTIDE SEQUENCE [LARGE SCALE GENOMIC DNA]</scope>
    <source>
        <strain evidence="2 3">DSM 110363</strain>
    </source>
</reference>
<sequence length="233" mass="25332">MVLNALIGALVAGVFLSAPVYAQDAIAEIDLWSTSECGGDPNDLSVLSITLDSYHRNGDPNNPSSGCTSSWINLDGWPTLDNGKYAAWVDSSGIDDGCVLWFYHLYGSNEQLNDDSACLYPYRKVDPATASCASLELTKRFGYGYCCGGACTQDISSWKRADNLLSGSPLTGKPRDVVELKRASLLERIYERDDSCKFVLDEKTYTTYGKAQQISEEVPCPIDPAIPTSKGIL</sequence>
<dbReference type="OrthoDB" id="4995826at2759"/>
<protein>
    <submittedName>
        <fullName evidence="2">Uncharacterized protein</fullName>
    </submittedName>
</protein>